<evidence type="ECO:0000313" key="3">
    <source>
        <dbReference type="EMBL" id="OBZ76686.1"/>
    </source>
</evidence>
<dbReference type="EMBL" id="LUGG01000003">
    <property type="protein sequence ID" value="OBZ76686.1"/>
    <property type="molecule type" value="Genomic_DNA"/>
</dbReference>
<name>A0A1C7MJX0_GRIFR</name>
<evidence type="ECO:0000313" key="4">
    <source>
        <dbReference type="Proteomes" id="UP000092993"/>
    </source>
</evidence>
<proteinExistence type="predicted"/>
<evidence type="ECO:0000256" key="1">
    <source>
        <dbReference type="SAM" id="MobiDB-lite"/>
    </source>
</evidence>
<organism evidence="3 4">
    <name type="scientific">Grifola frondosa</name>
    <name type="common">Maitake</name>
    <name type="synonym">Polyporus frondosus</name>
    <dbReference type="NCBI Taxonomy" id="5627"/>
    <lineage>
        <taxon>Eukaryota</taxon>
        <taxon>Fungi</taxon>
        <taxon>Dikarya</taxon>
        <taxon>Basidiomycota</taxon>
        <taxon>Agaricomycotina</taxon>
        <taxon>Agaricomycetes</taxon>
        <taxon>Polyporales</taxon>
        <taxon>Grifolaceae</taxon>
        <taxon>Grifola</taxon>
    </lineage>
</organism>
<keyword evidence="2" id="KW-0472">Membrane</keyword>
<protein>
    <submittedName>
        <fullName evidence="3">Uncharacterized protein</fullName>
    </submittedName>
</protein>
<dbReference type="Proteomes" id="UP000092993">
    <property type="component" value="Unassembled WGS sequence"/>
</dbReference>
<keyword evidence="2" id="KW-1133">Transmembrane helix</keyword>
<evidence type="ECO:0000256" key="2">
    <source>
        <dbReference type="SAM" id="Phobius"/>
    </source>
</evidence>
<feature type="compositionally biased region" description="Polar residues" evidence="1">
    <location>
        <begin position="21"/>
        <end position="40"/>
    </location>
</feature>
<feature type="transmembrane region" description="Helical" evidence="2">
    <location>
        <begin position="94"/>
        <end position="112"/>
    </location>
</feature>
<feature type="transmembrane region" description="Helical" evidence="2">
    <location>
        <begin position="132"/>
        <end position="150"/>
    </location>
</feature>
<dbReference type="AlphaFoldDB" id="A0A1C7MJX0"/>
<accession>A0A1C7MJX0</accession>
<keyword evidence="4" id="KW-1185">Reference proteome</keyword>
<gene>
    <name evidence="3" type="ORF">A0H81_03935</name>
</gene>
<dbReference type="OrthoDB" id="2754015at2759"/>
<comment type="caution">
    <text evidence="3">The sequence shown here is derived from an EMBL/GenBank/DDBJ whole genome shotgun (WGS) entry which is preliminary data.</text>
</comment>
<sequence>MAVDSMLALAPHQGMEHQTDSKPPSVQEFNFSESPYNSPSKVSLEYTPSHATTLSLYDTTPTELSRWGPHPRNVMDKLPFFGPPDPQRWPPEKVLFLLGFLLFPAWFIGACWGCKESDDSFAELFRWRCQVMSMIASIIITGLVVVEIAFRGK</sequence>
<keyword evidence="2" id="KW-0812">Transmembrane</keyword>
<reference evidence="3 4" key="1">
    <citation type="submission" date="2016-03" db="EMBL/GenBank/DDBJ databases">
        <title>Whole genome sequencing of Grifola frondosa 9006-11.</title>
        <authorList>
            <person name="Min B."/>
            <person name="Park H."/>
            <person name="Kim J.-G."/>
            <person name="Cho H."/>
            <person name="Oh Y.-L."/>
            <person name="Kong W.-S."/>
            <person name="Choi I.-G."/>
        </authorList>
    </citation>
    <scope>NUCLEOTIDE SEQUENCE [LARGE SCALE GENOMIC DNA]</scope>
    <source>
        <strain evidence="3 4">9006-11</strain>
    </source>
</reference>
<feature type="region of interest" description="Disordered" evidence="1">
    <location>
        <begin position="10"/>
        <end position="40"/>
    </location>
</feature>